<reference evidence="1 2" key="1">
    <citation type="submission" date="2020-12" db="EMBL/GenBank/DDBJ databases">
        <title>Effect of drift, selection, and recombination on the evolution of hybrid genomes in Candida yeast pathogens.</title>
        <authorList>
            <person name="Mixao V."/>
            <person name="Ksiezopolska E."/>
            <person name="Saus E."/>
            <person name="Boekhout T."/>
            <person name="Gacser A."/>
            <person name="Gabaldon T."/>
        </authorList>
    </citation>
    <scope>NUCLEOTIDE SEQUENCE [LARGE SCALE GENOMIC DNA]</scope>
    <source>
        <strain evidence="1 2">BP57</strain>
    </source>
</reference>
<dbReference type="GeneID" id="93649742"/>
<sequence>MSIPEQPKNKGFFPQQHGYADIDVKTHTYSDQPTPLSAHQNKASGFIAEHTDKEHAKKYAKQGGKSIFNALIGIICR</sequence>
<dbReference type="AlphaFoldDB" id="A0A8H7ZHR4"/>
<proteinExistence type="predicted"/>
<organism evidence="1 2">
    <name type="scientific">Candida metapsilosis</name>
    <dbReference type="NCBI Taxonomy" id="273372"/>
    <lineage>
        <taxon>Eukaryota</taxon>
        <taxon>Fungi</taxon>
        <taxon>Dikarya</taxon>
        <taxon>Ascomycota</taxon>
        <taxon>Saccharomycotina</taxon>
        <taxon>Pichiomycetes</taxon>
        <taxon>Debaryomycetaceae</taxon>
        <taxon>Candida/Lodderomyces clade</taxon>
        <taxon>Candida</taxon>
    </lineage>
</organism>
<evidence type="ECO:0000313" key="1">
    <source>
        <dbReference type="EMBL" id="KAG5422020.1"/>
    </source>
</evidence>
<accession>A0A8H7ZHR4</accession>
<dbReference type="Proteomes" id="UP000669133">
    <property type="component" value="Unassembled WGS sequence"/>
</dbReference>
<dbReference type="OrthoDB" id="4002254at2759"/>
<keyword evidence="2" id="KW-1185">Reference proteome</keyword>
<dbReference type="EMBL" id="JAEOAQ010000001">
    <property type="protein sequence ID" value="KAG5422020.1"/>
    <property type="molecule type" value="Genomic_DNA"/>
</dbReference>
<protein>
    <submittedName>
        <fullName evidence="1">Uncharacterized protein</fullName>
    </submittedName>
</protein>
<gene>
    <name evidence="1" type="ORF">I9W82_001113</name>
</gene>
<name>A0A8H7ZHR4_9ASCO</name>
<dbReference type="RefSeq" id="XP_067551136.1">
    <property type="nucleotide sequence ID" value="XM_067689825.1"/>
</dbReference>
<comment type="caution">
    <text evidence="1">The sequence shown here is derived from an EMBL/GenBank/DDBJ whole genome shotgun (WGS) entry which is preliminary data.</text>
</comment>
<evidence type="ECO:0000313" key="2">
    <source>
        <dbReference type="Proteomes" id="UP000669133"/>
    </source>
</evidence>